<dbReference type="OrthoDB" id="429119at2759"/>
<dbReference type="Proteomes" id="UP000281553">
    <property type="component" value="Unassembled WGS sequence"/>
</dbReference>
<evidence type="ECO:0000313" key="11">
    <source>
        <dbReference type="Proteomes" id="UP000281553"/>
    </source>
</evidence>
<keyword evidence="7" id="KW-0206">Cytoskeleton</keyword>
<dbReference type="AlphaFoldDB" id="A0A3P7L200"/>
<sequence length="164" mass="19292">MCHVAGGDVIANTVPHDAERFDRIAVLCEQRQRKDIQKLNQALNEFRFLHQQPQSRREFDLYDPDALKKDRPARITDDDPRCGVSSMQKFMGEDLTRQSRNKYQREQMQDWFERQIEEREATEAAYKEANRLATFTYSACCRPFFTTPKMNSSYSLQLGGSWQI</sequence>
<comment type="subunit">
    <text evidence="9">Microtubule inner protein component of sperm flagellar doublet microtubules.</text>
</comment>
<comment type="subcellular location">
    <subcellularLocation>
        <location evidence="1">Cytoplasm</location>
        <location evidence="1">Cytoskeleton</location>
        <location evidence="1">Flagellum axoneme</location>
    </subcellularLocation>
</comment>
<keyword evidence="4" id="KW-0282">Flagellum</keyword>
<dbReference type="PANTHER" id="PTHR14517">
    <property type="entry name" value="RIB43A-RELATED"/>
    <property type="match status" value="1"/>
</dbReference>
<evidence type="ECO:0000256" key="8">
    <source>
        <dbReference type="ARBA" id="ARBA00023273"/>
    </source>
</evidence>
<evidence type="ECO:0000256" key="5">
    <source>
        <dbReference type="ARBA" id="ARBA00023054"/>
    </source>
</evidence>
<name>A0A3P7L200_DIBLA</name>
<accession>A0A3P7L200</accession>
<evidence type="ECO:0000256" key="4">
    <source>
        <dbReference type="ARBA" id="ARBA00022846"/>
    </source>
</evidence>
<comment type="similarity">
    <text evidence="2">Belongs to the RIB43A family.</text>
</comment>
<organism evidence="10 11">
    <name type="scientific">Dibothriocephalus latus</name>
    <name type="common">Fish tapeworm</name>
    <name type="synonym">Diphyllobothrium latum</name>
    <dbReference type="NCBI Taxonomy" id="60516"/>
    <lineage>
        <taxon>Eukaryota</taxon>
        <taxon>Metazoa</taxon>
        <taxon>Spiralia</taxon>
        <taxon>Lophotrochozoa</taxon>
        <taxon>Platyhelminthes</taxon>
        <taxon>Cestoda</taxon>
        <taxon>Eucestoda</taxon>
        <taxon>Diphyllobothriidea</taxon>
        <taxon>Diphyllobothriidae</taxon>
        <taxon>Dibothriocephalus</taxon>
    </lineage>
</organism>
<dbReference type="PANTHER" id="PTHR14517:SF6">
    <property type="entry name" value="RE41410P"/>
    <property type="match status" value="1"/>
</dbReference>
<evidence type="ECO:0000256" key="6">
    <source>
        <dbReference type="ARBA" id="ARBA00023069"/>
    </source>
</evidence>
<dbReference type="EMBL" id="UYRU01049984">
    <property type="protein sequence ID" value="VDN10794.1"/>
    <property type="molecule type" value="Genomic_DNA"/>
</dbReference>
<evidence type="ECO:0000313" key="10">
    <source>
        <dbReference type="EMBL" id="VDN10794.1"/>
    </source>
</evidence>
<keyword evidence="5" id="KW-0175">Coiled coil</keyword>
<keyword evidence="11" id="KW-1185">Reference proteome</keyword>
<dbReference type="Pfam" id="PF05914">
    <property type="entry name" value="RIB43A"/>
    <property type="match status" value="1"/>
</dbReference>
<evidence type="ECO:0000256" key="1">
    <source>
        <dbReference type="ARBA" id="ARBA00004611"/>
    </source>
</evidence>
<evidence type="ECO:0000256" key="2">
    <source>
        <dbReference type="ARBA" id="ARBA00006875"/>
    </source>
</evidence>
<keyword evidence="3" id="KW-0963">Cytoplasm</keyword>
<dbReference type="InterPro" id="IPR008805">
    <property type="entry name" value="RIB43A"/>
</dbReference>
<protein>
    <recommendedName>
        <fullName evidence="12">RIB43A-like with coiled-coils protein 2</fullName>
    </recommendedName>
</protein>
<gene>
    <name evidence="10" type="ORF">DILT_LOCUS6625</name>
</gene>
<keyword evidence="8" id="KW-0966">Cell projection</keyword>
<reference evidence="10 11" key="1">
    <citation type="submission" date="2018-11" db="EMBL/GenBank/DDBJ databases">
        <authorList>
            <consortium name="Pathogen Informatics"/>
        </authorList>
    </citation>
    <scope>NUCLEOTIDE SEQUENCE [LARGE SCALE GENOMIC DNA]</scope>
</reference>
<keyword evidence="6" id="KW-0969">Cilium</keyword>
<evidence type="ECO:0000256" key="9">
    <source>
        <dbReference type="ARBA" id="ARBA00046435"/>
    </source>
</evidence>
<proteinExistence type="inferred from homology"/>
<evidence type="ECO:0000256" key="3">
    <source>
        <dbReference type="ARBA" id="ARBA00022490"/>
    </source>
</evidence>
<evidence type="ECO:0008006" key="12">
    <source>
        <dbReference type="Google" id="ProtNLM"/>
    </source>
</evidence>
<evidence type="ECO:0000256" key="7">
    <source>
        <dbReference type="ARBA" id="ARBA00023212"/>
    </source>
</evidence>